<dbReference type="PROSITE" id="PS51930">
    <property type="entry name" value="BMC_2"/>
    <property type="match status" value="1"/>
</dbReference>
<organism evidence="6 7">
    <name type="scientific">Enterocloster alcoholdehydrogenati</name>
    <dbReference type="NCBI Taxonomy" id="2547410"/>
    <lineage>
        <taxon>Bacteria</taxon>
        <taxon>Bacillati</taxon>
        <taxon>Bacillota</taxon>
        <taxon>Clostridia</taxon>
        <taxon>Lachnospirales</taxon>
        <taxon>Lachnospiraceae</taxon>
        <taxon>Enterocloster</taxon>
    </lineage>
</organism>
<name>A0ABQ0AXN8_9FIRM</name>
<evidence type="ECO:0000313" key="6">
    <source>
        <dbReference type="EMBL" id="GAA6268766.1"/>
    </source>
</evidence>
<feature type="region of interest" description="Disordered" evidence="4">
    <location>
        <begin position="93"/>
        <end position="189"/>
    </location>
</feature>
<evidence type="ECO:0000256" key="4">
    <source>
        <dbReference type="SAM" id="MobiDB-lite"/>
    </source>
</evidence>
<comment type="subcellular location">
    <subcellularLocation>
        <location evidence="1">Bacterial microcompartment</location>
    </subcellularLocation>
</comment>
<evidence type="ECO:0000256" key="2">
    <source>
        <dbReference type="ARBA" id="ARBA00024446"/>
    </source>
</evidence>
<evidence type="ECO:0000313" key="7">
    <source>
        <dbReference type="Proteomes" id="UP001600894"/>
    </source>
</evidence>
<dbReference type="InterPro" id="IPR000249">
    <property type="entry name" value="BMC_dom"/>
</dbReference>
<dbReference type="RefSeq" id="WP_390469753.1">
    <property type="nucleotide sequence ID" value="NZ_BAABXL010000001.1"/>
</dbReference>
<dbReference type="Proteomes" id="UP001600894">
    <property type="component" value="Unassembled WGS sequence"/>
</dbReference>
<dbReference type="InterPro" id="IPR044872">
    <property type="entry name" value="CcmK/CsoS1_BMC"/>
</dbReference>
<dbReference type="Gene3D" id="3.30.70.1710">
    <property type="match status" value="1"/>
</dbReference>
<proteinExistence type="inferred from homology"/>
<feature type="domain" description="BMC" evidence="5">
    <location>
        <begin position="4"/>
        <end position="89"/>
    </location>
</feature>
<evidence type="ECO:0000259" key="5">
    <source>
        <dbReference type="PROSITE" id="PS51930"/>
    </source>
</evidence>
<dbReference type="SUPFAM" id="SSF143414">
    <property type="entry name" value="CcmK-like"/>
    <property type="match status" value="1"/>
</dbReference>
<dbReference type="Pfam" id="PF00936">
    <property type="entry name" value="BMC"/>
    <property type="match status" value="1"/>
</dbReference>
<dbReference type="CDD" id="cd07056">
    <property type="entry name" value="BMC_PduK"/>
    <property type="match status" value="1"/>
</dbReference>
<gene>
    <name evidence="6" type="ORF">F130042H8_18260</name>
</gene>
<dbReference type="EMBL" id="BAABXL010000001">
    <property type="protein sequence ID" value="GAA6268766.1"/>
    <property type="molecule type" value="Genomic_DNA"/>
</dbReference>
<keyword evidence="2" id="KW-1283">Bacterial microcompartment</keyword>
<accession>A0ABQ0AXN8</accession>
<reference evidence="6 7" key="1">
    <citation type="submission" date="2024-04" db="EMBL/GenBank/DDBJ databases">
        <title>Defined microbial consortia suppress multidrug-resistant proinflammatory Enterobacteriaceae via ecological control.</title>
        <authorList>
            <person name="Furuichi M."/>
            <person name="Kawaguchi T."/>
            <person name="Pust M."/>
            <person name="Yasuma K."/>
            <person name="Plichta D."/>
            <person name="Hasegawa N."/>
            <person name="Ohya T."/>
            <person name="Bhattarai S."/>
            <person name="Sasajima S."/>
            <person name="Aoto Y."/>
            <person name="Tuganbaev T."/>
            <person name="Yaginuma M."/>
            <person name="Ueda M."/>
            <person name="Okahashi N."/>
            <person name="Amafuji K."/>
            <person name="Kiridooshi Y."/>
            <person name="Sugita K."/>
            <person name="Strazar M."/>
            <person name="Skelly A."/>
            <person name="Suda W."/>
            <person name="Hattori M."/>
            <person name="Nakamoto N."/>
            <person name="Caballero S."/>
            <person name="Norman J."/>
            <person name="Olle B."/>
            <person name="Tanoue T."/>
            <person name="Arita M."/>
            <person name="Bucci V."/>
            <person name="Atarashi K."/>
            <person name="Xavier R."/>
            <person name="Honda K."/>
        </authorList>
    </citation>
    <scope>NUCLEOTIDE SEQUENCE [LARGE SCALE GENOMIC DNA]</scope>
    <source>
        <strain evidence="7">f13</strain>
    </source>
</reference>
<comment type="similarity">
    <text evidence="3">Belongs to the bacterial microcompartments protein family.</text>
</comment>
<sequence length="189" mass="19992">MKQALGLLEVQGLSTAVVAADTMAKAANVRLLEVENTKGSGYMTIKVTGDVGAVNASVQAGRQTAIENRKLVSWKVIPRPSDYVEHMFCSPASPVSEKSAEEKTALSSQEQEAEANPLLTEAEAGCAQPEDILPSAEPEIVSEEGQQETEKTKNNTALKAENKRPTAKGGTARKGPGTNRKNKGDADTV</sequence>
<protein>
    <recommendedName>
        <fullName evidence="5">BMC domain-containing protein</fullName>
    </recommendedName>
</protein>
<dbReference type="PANTHER" id="PTHR33941">
    <property type="entry name" value="PROPANEDIOL UTILIZATION PROTEIN PDUA"/>
    <property type="match status" value="1"/>
</dbReference>
<dbReference type="InterPro" id="IPR050575">
    <property type="entry name" value="BMC_shell"/>
</dbReference>
<dbReference type="PANTHER" id="PTHR33941:SF11">
    <property type="entry name" value="BACTERIAL MICROCOMPARTMENT SHELL PROTEIN PDUJ"/>
    <property type="match status" value="1"/>
</dbReference>
<keyword evidence="7" id="KW-1185">Reference proteome</keyword>
<dbReference type="SMART" id="SM00877">
    <property type="entry name" value="BMC"/>
    <property type="match status" value="1"/>
</dbReference>
<comment type="caution">
    <text evidence="6">The sequence shown here is derived from an EMBL/GenBank/DDBJ whole genome shotgun (WGS) entry which is preliminary data.</text>
</comment>
<evidence type="ECO:0000256" key="1">
    <source>
        <dbReference type="ARBA" id="ARBA00024322"/>
    </source>
</evidence>
<evidence type="ECO:0000256" key="3">
    <source>
        <dbReference type="PROSITE-ProRule" id="PRU01278"/>
    </source>
</evidence>
<dbReference type="InterPro" id="IPR037233">
    <property type="entry name" value="CcmK-like_sf"/>
</dbReference>